<evidence type="ECO:0008006" key="3">
    <source>
        <dbReference type="Google" id="ProtNLM"/>
    </source>
</evidence>
<proteinExistence type="predicted"/>
<dbReference type="OrthoDB" id="10578660at2759"/>
<accession>A0A9Q0E0I5</accession>
<evidence type="ECO:0000313" key="1">
    <source>
        <dbReference type="EMBL" id="KAJ3596913.1"/>
    </source>
</evidence>
<dbReference type="EMBL" id="JANIIK010000110">
    <property type="protein sequence ID" value="KAJ3596913.1"/>
    <property type="molecule type" value="Genomic_DNA"/>
</dbReference>
<keyword evidence="2" id="KW-1185">Reference proteome</keyword>
<name>A0A9Q0E0I5_9TELE</name>
<gene>
    <name evidence="1" type="ORF">NHX12_003313</name>
</gene>
<dbReference type="Proteomes" id="UP001148018">
    <property type="component" value="Unassembled WGS sequence"/>
</dbReference>
<evidence type="ECO:0000313" key="2">
    <source>
        <dbReference type="Proteomes" id="UP001148018"/>
    </source>
</evidence>
<protein>
    <recommendedName>
        <fullName evidence="3">Plakophilin 3</fullName>
    </recommendedName>
</protein>
<dbReference type="AlphaFoldDB" id="A0A9Q0E0I5"/>
<sequence>MSFAASESVFLTALQPHTSVTTYGLPSDGQCHNEGTMSDEVARAKRVQQQVQMRLAEGSTLSRKNGGAGAGNYATSEYGGSSTMKYQTYSPGFSSRSYAYSGPKPVMAPRPVAQYPGSMPRNYSSRSAVDLGQLNKMSMVGMGGGGGGGGAMMYQQGEVMMGGYQGAGRQQMSMNRGDPEIISLHSMRQQQQQQPHGAMQPWMVDDSDALSMVSDRDATASRQYTQNMTNGYSMRQTTQGGGYQGSMRRSLSGTLSRGGGMMGGEVEMVQQPSFKGPAFRTISRINNRNRMSMGSVSGGSTLQHQASSGSYGGVDKGFVLSGNTSGSQGNLLMMQRPGTLSRAMSVKSMHSVGRGMDVYDGAMDLRGSMGNLSG</sequence>
<comment type="caution">
    <text evidence="1">The sequence shown here is derived from an EMBL/GenBank/DDBJ whole genome shotgun (WGS) entry which is preliminary data.</text>
</comment>
<organism evidence="1 2">
    <name type="scientific">Muraenolepis orangiensis</name>
    <name type="common">Patagonian moray cod</name>
    <dbReference type="NCBI Taxonomy" id="630683"/>
    <lineage>
        <taxon>Eukaryota</taxon>
        <taxon>Metazoa</taxon>
        <taxon>Chordata</taxon>
        <taxon>Craniata</taxon>
        <taxon>Vertebrata</taxon>
        <taxon>Euteleostomi</taxon>
        <taxon>Actinopterygii</taxon>
        <taxon>Neopterygii</taxon>
        <taxon>Teleostei</taxon>
        <taxon>Neoteleostei</taxon>
        <taxon>Acanthomorphata</taxon>
        <taxon>Zeiogadaria</taxon>
        <taxon>Gadariae</taxon>
        <taxon>Gadiformes</taxon>
        <taxon>Muraenolepidoidei</taxon>
        <taxon>Muraenolepididae</taxon>
        <taxon>Muraenolepis</taxon>
    </lineage>
</organism>
<reference evidence="1" key="1">
    <citation type="submission" date="2022-07" db="EMBL/GenBank/DDBJ databases">
        <title>Chromosome-level genome of Muraenolepis orangiensis.</title>
        <authorList>
            <person name="Kim J."/>
        </authorList>
    </citation>
    <scope>NUCLEOTIDE SEQUENCE</scope>
    <source>
        <strain evidence="1">KU_S4_2022</strain>
        <tissue evidence="1">Muscle</tissue>
    </source>
</reference>